<feature type="region of interest" description="Disordered" evidence="8">
    <location>
        <begin position="144"/>
        <end position="163"/>
    </location>
</feature>
<dbReference type="CDD" id="cd00067">
    <property type="entry name" value="GAL4"/>
    <property type="match status" value="1"/>
</dbReference>
<feature type="compositionally biased region" description="Basic residues" evidence="8">
    <location>
        <begin position="833"/>
        <end position="843"/>
    </location>
</feature>
<evidence type="ECO:0000313" key="11">
    <source>
        <dbReference type="Proteomes" id="UP001151582"/>
    </source>
</evidence>
<feature type="compositionally biased region" description="Polar residues" evidence="8">
    <location>
        <begin position="1"/>
        <end position="13"/>
    </location>
</feature>
<keyword evidence="3" id="KW-0862">Zinc</keyword>
<feature type="compositionally biased region" description="Polar residues" evidence="8">
    <location>
        <begin position="1199"/>
        <end position="1217"/>
    </location>
</feature>
<evidence type="ECO:0000256" key="4">
    <source>
        <dbReference type="ARBA" id="ARBA00023015"/>
    </source>
</evidence>
<keyword evidence="5" id="KW-0238">DNA-binding</keyword>
<organism evidence="10 11">
    <name type="scientific">Dimargaris verticillata</name>
    <dbReference type="NCBI Taxonomy" id="2761393"/>
    <lineage>
        <taxon>Eukaryota</taxon>
        <taxon>Fungi</taxon>
        <taxon>Fungi incertae sedis</taxon>
        <taxon>Zoopagomycota</taxon>
        <taxon>Kickxellomycotina</taxon>
        <taxon>Dimargaritomycetes</taxon>
        <taxon>Dimargaritales</taxon>
        <taxon>Dimargaritaceae</taxon>
        <taxon>Dimargaris</taxon>
    </lineage>
</organism>
<keyword evidence="7" id="KW-0539">Nucleus</keyword>
<feature type="compositionally biased region" description="Polar residues" evidence="8">
    <location>
        <begin position="648"/>
        <end position="670"/>
    </location>
</feature>
<sequence>MSSESTSQVTPNGVSKRRRQRTTQACDTCRKRKIKCDNQLPRCSHCLAQDLECLYTERQKKRGPPKGYIDSIETRLAKMETLLLTMTELDDDEAAEAPGSATKSNYSHSPSQTSELSDAPRAAPSGPPRPVVEDTLSTVNASLTEPNDAQSTDPSSGPADQSHRLYTGTNAIAWLNRTSLLGTKTGDKLRQTVIRDGSVVSSGIPNPALIKQLLKLYFQHIHPVFPILHKRSFFKRLQASTLSWLYANHTSFAILSASNAKASILTSLGSDPTYGELRALSPLLLNAMYYAAVWHLGTNDQPNLTQWRETLAVIFYERAKNFLDDVFVMPSISTIQALLLLSKHAMPNGSNWMFTGMAVRMAIDLGLNRNHTTLGGQALSPLDLEERRRCWWACLLADAQISLFLGRPLTIDSVDYDTHLPEMVADQWNEFGIPSGNEEPNAPPTPQLAANATASPSMATPHLDTGATSPQFAEAKTPIVTPHTSIFYHLTTLGRIATRVNREVYPVRSESSNSSSSVPTDKDFDSLLNRTIDQLFHQEVQDMVNTDRSREHLASTSLSNAGIMTYSQPTGSWETLVNIDSDLRTWYSQLPTYLQYSPEEYFNQRPPPCISVAFIHIFFHLVRILLHRPYIRFDYQPVCSGDDGDSTAGESDSTPTDAGSTAAPASSSQRAQKHDPQDTPKPIIDKRQQRVASQYVCFASATSIVNIIENLCRSFPGRHSSMALPCALLTAGLIHISNSLSTEKNHAQLGRLYTKRCLDLVECMAESTAVVARIRLLISDLALFHRISLDVTAEGILHLDKLDCFTECILANFPIVNLKKAFVAQFLSRSKTKAKSRHRRRHSMAPSESNSDAETSDTKPPPAKRRRSFHAPHSTASGTATDAPLQNHHHASPRTQPATADQSPQSTGKSDSGSQSRLPSPLLDMDDWGDLDFPKDDGSLLVAAPSTLDFDAWDSYLLGMMGQGAHDTKATGVSPEKPVSPPHHDTATTQAPNMPPNGSSASPASWASKPEEPTQPLTDQSSTNSVPVPNRAAYSMYPNDMATLRRQQQLMGLLSMHPIPQPPPTATTTTFTSPTGSGAQAPLTQPQSAMKPPPALGGYSSNTMTSQMDPTNLASGTIPVVHTALGLLDIFSAKALGFNINLAAAGVPMPLSGAHTVPSHHTAPSLQPTTMLPPNSGQMTNGQARTEMGSSDSVAAPQQHPSGATSFGLLTSSPNQLTGPPRPPPASTSSAGEQVRSHWPPNAPGNVPGGPSTLPIASGTSALSPVAALSAPNTAALAAAGMFDNHMGMSSLPAMNNLNHIQLQHYLALQNRYRDQR</sequence>
<feature type="compositionally biased region" description="Polar residues" evidence="8">
    <location>
        <begin position="144"/>
        <end position="159"/>
    </location>
</feature>
<evidence type="ECO:0000256" key="7">
    <source>
        <dbReference type="ARBA" id="ARBA00023242"/>
    </source>
</evidence>
<dbReference type="Pfam" id="PF00172">
    <property type="entry name" value="Zn_clus"/>
    <property type="match status" value="1"/>
</dbReference>
<dbReference type="PROSITE" id="PS50048">
    <property type="entry name" value="ZN2_CY6_FUNGAL_2"/>
    <property type="match status" value="1"/>
</dbReference>
<dbReference type="PANTHER" id="PTHR31313:SF81">
    <property type="entry name" value="TY1 ENHANCER ACTIVATOR"/>
    <property type="match status" value="1"/>
</dbReference>
<evidence type="ECO:0000259" key="9">
    <source>
        <dbReference type="PROSITE" id="PS50048"/>
    </source>
</evidence>
<feature type="compositionally biased region" description="Polar residues" evidence="8">
    <location>
        <begin position="1099"/>
        <end position="1110"/>
    </location>
</feature>
<dbReference type="GO" id="GO:0003677">
    <property type="term" value="F:DNA binding"/>
    <property type="evidence" value="ECO:0007669"/>
    <property type="project" value="UniProtKB-KW"/>
</dbReference>
<evidence type="ECO:0000256" key="5">
    <source>
        <dbReference type="ARBA" id="ARBA00023125"/>
    </source>
</evidence>
<feature type="compositionally biased region" description="Basic and acidic residues" evidence="8">
    <location>
        <begin position="672"/>
        <end position="683"/>
    </location>
</feature>
<feature type="compositionally biased region" description="Polar residues" evidence="8">
    <location>
        <begin position="893"/>
        <end position="918"/>
    </location>
</feature>
<dbReference type="PANTHER" id="PTHR31313">
    <property type="entry name" value="TY1 ENHANCER ACTIVATOR"/>
    <property type="match status" value="1"/>
</dbReference>
<keyword evidence="6" id="KW-0804">Transcription</keyword>
<dbReference type="GO" id="GO:0000981">
    <property type="term" value="F:DNA-binding transcription factor activity, RNA polymerase II-specific"/>
    <property type="evidence" value="ECO:0007669"/>
    <property type="project" value="InterPro"/>
</dbReference>
<dbReference type="InterPro" id="IPR007219">
    <property type="entry name" value="XnlR_reg_dom"/>
</dbReference>
<dbReference type="InterPro" id="IPR001138">
    <property type="entry name" value="Zn2Cys6_DnaBD"/>
</dbReference>
<comment type="subcellular location">
    <subcellularLocation>
        <location evidence="1">Nucleus</location>
    </subcellularLocation>
</comment>
<keyword evidence="2" id="KW-0479">Metal-binding</keyword>
<feature type="compositionally biased region" description="Polar residues" evidence="8">
    <location>
        <begin position="1162"/>
        <end position="1193"/>
    </location>
</feature>
<evidence type="ECO:0000313" key="10">
    <source>
        <dbReference type="EMBL" id="KAJ1983288.1"/>
    </source>
</evidence>
<feature type="compositionally biased region" description="Polar residues" evidence="8">
    <location>
        <begin position="1076"/>
        <end position="1088"/>
    </location>
</feature>
<feature type="compositionally biased region" description="Polar residues" evidence="8">
    <location>
        <begin position="1015"/>
        <end position="1027"/>
    </location>
</feature>
<dbReference type="Gene3D" id="4.10.240.10">
    <property type="entry name" value="Zn(2)-C6 fungal-type DNA-binding domain"/>
    <property type="match status" value="1"/>
</dbReference>
<dbReference type="PROSITE" id="PS00463">
    <property type="entry name" value="ZN2_CY6_FUNGAL_1"/>
    <property type="match status" value="1"/>
</dbReference>
<dbReference type="SUPFAM" id="SSF57701">
    <property type="entry name" value="Zn2/Cys6 DNA-binding domain"/>
    <property type="match status" value="1"/>
</dbReference>
<evidence type="ECO:0000256" key="8">
    <source>
        <dbReference type="SAM" id="MobiDB-lite"/>
    </source>
</evidence>
<dbReference type="SMART" id="SM00066">
    <property type="entry name" value="GAL4"/>
    <property type="match status" value="1"/>
</dbReference>
<evidence type="ECO:0000256" key="2">
    <source>
        <dbReference type="ARBA" id="ARBA00022723"/>
    </source>
</evidence>
<feature type="region of interest" description="Disordered" evidence="8">
    <location>
        <begin position="1055"/>
        <end position="1110"/>
    </location>
</feature>
<keyword evidence="11" id="KW-1185">Reference proteome</keyword>
<feature type="compositionally biased region" description="Low complexity" evidence="8">
    <location>
        <begin position="996"/>
        <end position="1008"/>
    </location>
</feature>
<dbReference type="InterPro" id="IPR036864">
    <property type="entry name" value="Zn2-C6_fun-type_DNA-bd_sf"/>
</dbReference>
<feature type="compositionally biased region" description="Low complexity" evidence="8">
    <location>
        <begin position="1066"/>
        <end position="1075"/>
    </location>
</feature>
<dbReference type="CDD" id="cd12148">
    <property type="entry name" value="fungal_TF_MHR"/>
    <property type="match status" value="1"/>
</dbReference>
<dbReference type="Pfam" id="PF04082">
    <property type="entry name" value="Fungal_trans"/>
    <property type="match status" value="1"/>
</dbReference>
<feature type="domain" description="Zn(2)-C6 fungal-type" evidence="9">
    <location>
        <begin position="25"/>
        <end position="55"/>
    </location>
</feature>
<feature type="compositionally biased region" description="Polar residues" evidence="8">
    <location>
        <begin position="101"/>
        <end position="116"/>
    </location>
</feature>
<evidence type="ECO:0000256" key="3">
    <source>
        <dbReference type="ARBA" id="ARBA00022833"/>
    </source>
</evidence>
<feature type="region of interest" description="Disordered" evidence="8">
    <location>
        <begin position="642"/>
        <end position="683"/>
    </location>
</feature>
<evidence type="ECO:0000256" key="1">
    <source>
        <dbReference type="ARBA" id="ARBA00004123"/>
    </source>
</evidence>
<dbReference type="GO" id="GO:0005634">
    <property type="term" value="C:nucleus"/>
    <property type="evidence" value="ECO:0007669"/>
    <property type="project" value="UniProtKB-SubCell"/>
</dbReference>
<feature type="region of interest" description="Disordered" evidence="8">
    <location>
        <begin position="94"/>
        <end position="133"/>
    </location>
</feature>
<accession>A0A9W8EDV2</accession>
<protein>
    <recommendedName>
        <fullName evidence="9">Zn(2)-C6 fungal-type domain-containing protein</fullName>
    </recommendedName>
</protein>
<feature type="region of interest" description="Disordered" evidence="8">
    <location>
        <begin position="833"/>
        <end position="930"/>
    </location>
</feature>
<dbReference type="InterPro" id="IPR051615">
    <property type="entry name" value="Transcr_Regulatory_Elem"/>
</dbReference>
<evidence type="ECO:0000256" key="6">
    <source>
        <dbReference type="ARBA" id="ARBA00023163"/>
    </source>
</evidence>
<reference evidence="10" key="1">
    <citation type="submission" date="2022-07" db="EMBL/GenBank/DDBJ databases">
        <title>Phylogenomic reconstructions and comparative analyses of Kickxellomycotina fungi.</title>
        <authorList>
            <person name="Reynolds N.K."/>
            <person name="Stajich J.E."/>
            <person name="Barry K."/>
            <person name="Grigoriev I.V."/>
            <person name="Crous P."/>
            <person name="Smith M.E."/>
        </authorList>
    </citation>
    <scope>NUCLEOTIDE SEQUENCE</scope>
    <source>
        <strain evidence="10">RSA 567</strain>
    </source>
</reference>
<feature type="region of interest" description="Disordered" evidence="8">
    <location>
        <begin position="1155"/>
        <end position="1256"/>
    </location>
</feature>
<dbReference type="GO" id="GO:0008270">
    <property type="term" value="F:zinc ion binding"/>
    <property type="evidence" value="ECO:0007669"/>
    <property type="project" value="InterPro"/>
</dbReference>
<comment type="caution">
    <text evidence="10">The sequence shown here is derived from an EMBL/GenBank/DDBJ whole genome shotgun (WGS) entry which is preliminary data.</text>
</comment>
<dbReference type="GO" id="GO:0006351">
    <property type="term" value="P:DNA-templated transcription"/>
    <property type="evidence" value="ECO:0007669"/>
    <property type="project" value="InterPro"/>
</dbReference>
<gene>
    <name evidence="10" type="ORF">H4R34_001372</name>
</gene>
<dbReference type="Proteomes" id="UP001151582">
    <property type="component" value="Unassembled WGS sequence"/>
</dbReference>
<feature type="compositionally biased region" description="Polar residues" evidence="8">
    <location>
        <begin position="448"/>
        <end position="458"/>
    </location>
</feature>
<proteinExistence type="predicted"/>
<dbReference type="SMART" id="SM00906">
    <property type="entry name" value="Fungal_trans"/>
    <property type="match status" value="1"/>
</dbReference>
<feature type="region of interest" description="Disordered" evidence="8">
    <location>
        <begin position="431"/>
        <end position="468"/>
    </location>
</feature>
<name>A0A9W8EDV2_9FUNG</name>
<dbReference type="OrthoDB" id="2123952at2759"/>
<feature type="region of interest" description="Disordered" evidence="8">
    <location>
        <begin position="1"/>
        <end position="25"/>
    </location>
</feature>
<feature type="region of interest" description="Disordered" evidence="8">
    <location>
        <begin position="967"/>
        <end position="1034"/>
    </location>
</feature>
<dbReference type="EMBL" id="JANBQB010000062">
    <property type="protein sequence ID" value="KAJ1983288.1"/>
    <property type="molecule type" value="Genomic_DNA"/>
</dbReference>
<keyword evidence="4" id="KW-0805">Transcription regulation</keyword>